<dbReference type="Pfam" id="PF14978">
    <property type="entry name" value="MRP-63"/>
    <property type="match status" value="1"/>
</dbReference>
<reference evidence="1 2" key="1">
    <citation type="journal article" date="2023" name="Sci. Data">
        <title>Genome assembly of the Korean intertidal mud-creeper Batillaria attramentaria.</title>
        <authorList>
            <person name="Patra A.K."/>
            <person name="Ho P.T."/>
            <person name="Jun S."/>
            <person name="Lee S.J."/>
            <person name="Kim Y."/>
            <person name="Won Y.J."/>
        </authorList>
    </citation>
    <scope>NUCLEOTIDE SEQUENCE [LARGE SCALE GENOMIC DNA]</scope>
    <source>
        <strain evidence="1">Wonlab-2016</strain>
    </source>
</reference>
<dbReference type="EMBL" id="JACVVK020000412">
    <property type="protein sequence ID" value="KAK7475214.1"/>
    <property type="molecule type" value="Genomic_DNA"/>
</dbReference>
<dbReference type="Proteomes" id="UP001519460">
    <property type="component" value="Unassembled WGS sequence"/>
</dbReference>
<dbReference type="PANTHER" id="PTHR14520">
    <property type="entry name" value="MITOCHONDRIAL RIBOSOMAL PROTEIN 63"/>
    <property type="match status" value="1"/>
</dbReference>
<dbReference type="InterPro" id="IPR016576">
    <property type="entry name" value="Ribosomal_mL63"/>
</dbReference>
<accession>A0ABD0JK23</accession>
<sequence>MLWVRGTALLKAELRKHRALPYISVSLKRHALKWLMLEQDNLQILSTPYLTKEESSGHMTDKRKSSNFIQEKRVAVSSKMLPHRLSDDLLNHLKTEKKWE</sequence>
<gene>
    <name evidence="1" type="ORF">BaRGS_00033518</name>
</gene>
<comment type="caution">
    <text evidence="1">The sequence shown here is derived from an EMBL/GenBank/DDBJ whole genome shotgun (WGS) entry which is preliminary data.</text>
</comment>
<protein>
    <submittedName>
        <fullName evidence="1">Uncharacterized protein</fullName>
    </submittedName>
</protein>
<organism evidence="1 2">
    <name type="scientific">Batillaria attramentaria</name>
    <dbReference type="NCBI Taxonomy" id="370345"/>
    <lineage>
        <taxon>Eukaryota</taxon>
        <taxon>Metazoa</taxon>
        <taxon>Spiralia</taxon>
        <taxon>Lophotrochozoa</taxon>
        <taxon>Mollusca</taxon>
        <taxon>Gastropoda</taxon>
        <taxon>Caenogastropoda</taxon>
        <taxon>Sorbeoconcha</taxon>
        <taxon>Cerithioidea</taxon>
        <taxon>Batillariidae</taxon>
        <taxon>Batillaria</taxon>
    </lineage>
</organism>
<proteinExistence type="predicted"/>
<dbReference type="AlphaFoldDB" id="A0ABD0JK23"/>
<dbReference type="PANTHER" id="PTHR14520:SF4">
    <property type="entry name" value="LARGE RIBOSOMAL SUBUNIT PROTEIN ML63"/>
    <property type="match status" value="1"/>
</dbReference>
<name>A0ABD0JK23_9CAEN</name>
<evidence type="ECO:0000313" key="1">
    <source>
        <dbReference type="EMBL" id="KAK7475214.1"/>
    </source>
</evidence>
<evidence type="ECO:0000313" key="2">
    <source>
        <dbReference type="Proteomes" id="UP001519460"/>
    </source>
</evidence>
<keyword evidence="2" id="KW-1185">Reference proteome</keyword>